<reference evidence="3" key="1">
    <citation type="submission" date="2016-01" db="EMBL/GenBank/DDBJ databases">
        <authorList>
            <person name="Mitreva M."/>
            <person name="Pepin K.H."/>
            <person name="Mihindukulasuriya K.A."/>
            <person name="Fulton R."/>
            <person name="Fronick C."/>
            <person name="O'Laughlin M."/>
            <person name="Miner T."/>
            <person name="Herter B."/>
            <person name="Rosa B.A."/>
            <person name="Cordes M."/>
            <person name="Tomlinson C."/>
            <person name="Wollam A."/>
            <person name="Palsikar V.B."/>
            <person name="Mardis E.R."/>
            <person name="Wilson R.K."/>
        </authorList>
    </citation>
    <scope>NUCLEOTIDE SEQUENCE [LARGE SCALE GENOMIC DNA]</scope>
    <source>
        <strain evidence="3">MJR8151</strain>
    </source>
</reference>
<dbReference type="AlphaFoldDB" id="A0A133KCT8"/>
<feature type="transmembrane region" description="Helical" evidence="1">
    <location>
        <begin position="181"/>
        <end position="202"/>
    </location>
</feature>
<feature type="transmembrane region" description="Helical" evidence="1">
    <location>
        <begin position="359"/>
        <end position="376"/>
    </location>
</feature>
<feature type="transmembrane region" description="Helical" evidence="1">
    <location>
        <begin position="449"/>
        <end position="471"/>
    </location>
</feature>
<feature type="transmembrane region" description="Helical" evidence="1">
    <location>
        <begin position="158"/>
        <end position="175"/>
    </location>
</feature>
<name>A0A133KCT8_9FIRM</name>
<keyword evidence="1" id="KW-0472">Membrane</keyword>
<proteinExistence type="predicted"/>
<evidence type="ECO:0000313" key="2">
    <source>
        <dbReference type="EMBL" id="KWZ77275.1"/>
    </source>
</evidence>
<accession>A0A133KCT8</accession>
<keyword evidence="1" id="KW-0812">Transmembrane</keyword>
<dbReference type="OrthoDB" id="1710898at2"/>
<sequence>MNKSLRTFSLIKRIDLAKAINGMVYFIRKTPLLGKFLGDKYRFYEFKQIVYMFYPLFALIWQVIKSALAFGVAIIFMINYNKFALKILGSNEIIINNMAGLTLDEYTASLLVPSFLYIVIGLFRNMIVDNGNSIHELFTNFSMDARDIFKAYLYYEPILRFVGRSLIFAIAFKFLGGLSPIYSLAMSLAILFIELASSIFWMKRSLRYEKSILDSAWVHLFAIIIFPLCLYLGDIYLAIPASYLSLGVLVLSTVAFCFSLAFMKNFNSYGAVIEKASRKYELSMDTIKDAQENQIKIKEKDLGQEKVKGEGFKKLNKLFFLRHKRLIKKPILIKTGILVAVGLVIVALLSKYGYSGEDSLNKIAAFIIPLIMYMLLRQDNIIRSMYLNCDQGLMPYGFYRDKKNILAMYKERSISLFKIMIIPSLILIAIYLLVASFDKTIGLNQKILTIIYIILLDLFFVNLPLMEYYLFQPFNREGQKTGKAVMLIDGLVYASVFFILPQITRKVSYGVFLMIMSIFILSFIVLSQVLIYKYAPRTFKIRN</sequence>
<comment type="caution">
    <text evidence="2">The sequence shown here is derived from an EMBL/GenBank/DDBJ whole genome shotgun (WGS) entry which is preliminary data.</text>
</comment>
<evidence type="ECO:0000313" key="3">
    <source>
        <dbReference type="Proteomes" id="UP000070383"/>
    </source>
</evidence>
<dbReference type="STRING" id="33036.HMPREF3200_01519"/>
<feature type="transmembrane region" description="Helical" evidence="1">
    <location>
        <begin position="416"/>
        <end position="437"/>
    </location>
</feature>
<keyword evidence="1" id="KW-1133">Transmembrane helix</keyword>
<dbReference type="PATRIC" id="fig|33036.3.peg.1504"/>
<dbReference type="EMBL" id="LRPM01000057">
    <property type="protein sequence ID" value="KWZ77275.1"/>
    <property type="molecule type" value="Genomic_DNA"/>
</dbReference>
<organism evidence="2 3">
    <name type="scientific">Anaerococcus tetradius</name>
    <dbReference type="NCBI Taxonomy" id="33036"/>
    <lineage>
        <taxon>Bacteria</taxon>
        <taxon>Bacillati</taxon>
        <taxon>Bacillota</taxon>
        <taxon>Tissierellia</taxon>
        <taxon>Tissierellales</taxon>
        <taxon>Peptoniphilaceae</taxon>
        <taxon>Anaerococcus</taxon>
    </lineage>
</organism>
<feature type="transmembrane region" description="Helical" evidence="1">
    <location>
        <begin position="509"/>
        <end position="532"/>
    </location>
</feature>
<feature type="transmembrane region" description="Helical" evidence="1">
    <location>
        <begin position="106"/>
        <end position="123"/>
    </location>
</feature>
<feature type="transmembrane region" description="Helical" evidence="1">
    <location>
        <begin position="243"/>
        <end position="263"/>
    </location>
</feature>
<feature type="transmembrane region" description="Helical" evidence="1">
    <location>
        <begin position="331"/>
        <end position="353"/>
    </location>
</feature>
<protein>
    <submittedName>
        <fullName evidence="2">Uncharacterized protein</fullName>
    </submittedName>
</protein>
<feature type="transmembrane region" description="Helical" evidence="1">
    <location>
        <begin position="49"/>
        <end position="78"/>
    </location>
</feature>
<gene>
    <name evidence="2" type="ORF">HMPREF3200_01519</name>
</gene>
<keyword evidence="3" id="KW-1185">Reference proteome</keyword>
<feature type="transmembrane region" description="Helical" evidence="1">
    <location>
        <begin position="214"/>
        <end position="237"/>
    </location>
</feature>
<dbReference type="RefSeq" id="WP_060929716.1">
    <property type="nucleotide sequence ID" value="NZ_CAMUDP010000004.1"/>
</dbReference>
<feature type="transmembrane region" description="Helical" evidence="1">
    <location>
        <begin position="483"/>
        <end position="503"/>
    </location>
</feature>
<evidence type="ECO:0000256" key="1">
    <source>
        <dbReference type="SAM" id="Phobius"/>
    </source>
</evidence>
<dbReference type="Proteomes" id="UP000070383">
    <property type="component" value="Unassembled WGS sequence"/>
</dbReference>